<sequence length="125" mass="14343">MMLREKSDFRNRQRYGLQKTWSFVLTILLAACAQNPAYLYEMGERPIPIGIEKEIIPQTTTQDEVLTLLGEPVARLKTQTHEGHIHIWTYSYMDLQSTSQDKGESLTITFDDKTLVVQSVTRGPL</sequence>
<evidence type="ECO:0000256" key="1">
    <source>
        <dbReference type="ARBA" id="ARBA00022729"/>
    </source>
</evidence>
<gene>
    <name evidence="2" type="ORF">PP769_16635</name>
</gene>
<dbReference type="Proteomes" id="UP001302719">
    <property type="component" value="Chromosome"/>
</dbReference>
<keyword evidence="3" id="KW-1185">Reference proteome</keyword>
<evidence type="ECO:0008006" key="4">
    <source>
        <dbReference type="Google" id="ProtNLM"/>
    </source>
</evidence>
<dbReference type="AlphaFoldDB" id="A0AA96G9U6"/>
<organism evidence="2 3">
    <name type="scientific">Candidatus Nitrospira allomarina</name>
    <dbReference type="NCBI Taxonomy" id="3020900"/>
    <lineage>
        <taxon>Bacteria</taxon>
        <taxon>Pseudomonadati</taxon>
        <taxon>Nitrospirota</taxon>
        <taxon>Nitrospiria</taxon>
        <taxon>Nitrospirales</taxon>
        <taxon>Nitrospiraceae</taxon>
        <taxon>Nitrospira</taxon>
    </lineage>
</organism>
<evidence type="ECO:0000313" key="2">
    <source>
        <dbReference type="EMBL" id="WNM57576.1"/>
    </source>
</evidence>
<proteinExistence type="predicted"/>
<keyword evidence="1" id="KW-0732">Signal</keyword>
<accession>A0AA96G9U6</accession>
<dbReference type="InterPro" id="IPR037873">
    <property type="entry name" value="BamE-like"/>
</dbReference>
<dbReference type="RefSeq" id="WP_312642232.1">
    <property type="nucleotide sequence ID" value="NZ_CP116967.1"/>
</dbReference>
<evidence type="ECO:0000313" key="3">
    <source>
        <dbReference type="Proteomes" id="UP001302719"/>
    </source>
</evidence>
<reference evidence="2 3" key="1">
    <citation type="submission" date="2023-01" db="EMBL/GenBank/DDBJ databases">
        <title>Cultivation and genomic characterization of new, ubiquitous marine nitrite-oxidizing bacteria from the Nitrospirales.</title>
        <authorList>
            <person name="Mueller A.J."/>
            <person name="Daebeler A."/>
            <person name="Herbold C.W."/>
            <person name="Kirkegaard R.H."/>
            <person name="Daims H."/>
        </authorList>
    </citation>
    <scope>NUCLEOTIDE SEQUENCE [LARGE SCALE GENOMIC DNA]</scope>
    <source>
        <strain evidence="2 3">VA</strain>
    </source>
</reference>
<protein>
    <recommendedName>
        <fullName evidence="4">Lipoprotein SmpA/OmlA domain-containing protein</fullName>
    </recommendedName>
</protein>
<dbReference type="KEGG" id="nall:PP769_16635"/>
<name>A0AA96G9U6_9BACT</name>
<dbReference type="Gene3D" id="3.30.1450.10">
    <property type="match status" value="1"/>
</dbReference>
<dbReference type="PROSITE" id="PS51257">
    <property type="entry name" value="PROKAR_LIPOPROTEIN"/>
    <property type="match status" value="1"/>
</dbReference>
<dbReference type="EMBL" id="CP116967">
    <property type="protein sequence ID" value="WNM57576.1"/>
    <property type="molecule type" value="Genomic_DNA"/>
</dbReference>